<evidence type="ECO:0000259" key="6">
    <source>
        <dbReference type="PROSITE" id="PS51471"/>
    </source>
</evidence>
<dbReference type="RefSeq" id="WP_091857861.1">
    <property type="nucleotide sequence ID" value="NZ_FNBZ01000005.1"/>
</dbReference>
<evidence type="ECO:0000256" key="3">
    <source>
        <dbReference type="ARBA" id="ARBA00022964"/>
    </source>
</evidence>
<dbReference type="EMBL" id="FNBZ01000005">
    <property type="protein sequence ID" value="SDG69925.1"/>
    <property type="molecule type" value="Genomic_DNA"/>
</dbReference>
<protein>
    <submittedName>
        <fullName evidence="7">Alkylated DNA repair protein (DNA oxidative demethylase)</fullName>
    </submittedName>
</protein>
<dbReference type="Pfam" id="PF13532">
    <property type="entry name" value="2OG-FeII_Oxy_2"/>
    <property type="match status" value="1"/>
</dbReference>
<comment type="caution">
    <text evidence="7">The sequence shown here is derived from an EMBL/GenBank/DDBJ whole genome shotgun (WGS) entry which is preliminary data.</text>
</comment>
<dbReference type="Proteomes" id="UP000199468">
    <property type="component" value="Unassembled WGS sequence"/>
</dbReference>
<keyword evidence="4" id="KW-0560">Oxidoreductase</keyword>
<comment type="cofactor">
    <cofactor evidence="1">
        <name>Fe(2+)</name>
        <dbReference type="ChEBI" id="CHEBI:29033"/>
    </cofactor>
</comment>
<name>A0ABY0P142_9HYPH</name>
<dbReference type="InterPro" id="IPR005123">
    <property type="entry name" value="Oxoglu/Fe-dep_dioxygenase_dom"/>
</dbReference>
<dbReference type="InterPro" id="IPR004574">
    <property type="entry name" value="Alkb"/>
</dbReference>
<gene>
    <name evidence="7" type="ORF">SAMN05421844_1059</name>
</gene>
<evidence type="ECO:0000256" key="4">
    <source>
        <dbReference type="ARBA" id="ARBA00023002"/>
    </source>
</evidence>
<dbReference type="SUPFAM" id="SSF51197">
    <property type="entry name" value="Clavaminate synthase-like"/>
    <property type="match status" value="1"/>
</dbReference>
<keyword evidence="5" id="KW-0408">Iron</keyword>
<feature type="domain" description="Fe2OG dioxygenase" evidence="6">
    <location>
        <begin position="102"/>
        <end position="203"/>
    </location>
</feature>
<dbReference type="PANTHER" id="PTHR16557">
    <property type="entry name" value="ALKYLATED DNA REPAIR PROTEIN ALKB-RELATED"/>
    <property type="match status" value="1"/>
</dbReference>
<organism evidence="7 8">
    <name type="scientific">Bosea robiniae</name>
    <dbReference type="NCBI Taxonomy" id="1036780"/>
    <lineage>
        <taxon>Bacteria</taxon>
        <taxon>Pseudomonadati</taxon>
        <taxon>Pseudomonadota</taxon>
        <taxon>Alphaproteobacteria</taxon>
        <taxon>Hyphomicrobiales</taxon>
        <taxon>Boseaceae</taxon>
        <taxon>Bosea</taxon>
    </lineage>
</organism>
<dbReference type="PROSITE" id="PS51471">
    <property type="entry name" value="FE2OG_OXY"/>
    <property type="match status" value="1"/>
</dbReference>
<proteinExistence type="predicted"/>
<dbReference type="PANTHER" id="PTHR16557:SF2">
    <property type="entry name" value="NUCLEIC ACID DIOXYGENASE ALKBH1"/>
    <property type="match status" value="1"/>
</dbReference>
<dbReference type="InterPro" id="IPR037151">
    <property type="entry name" value="AlkB-like_sf"/>
</dbReference>
<dbReference type="Gene3D" id="2.60.120.590">
    <property type="entry name" value="Alpha-ketoglutarate-dependent dioxygenase AlkB-like"/>
    <property type="match status" value="1"/>
</dbReference>
<keyword evidence="2" id="KW-0479">Metal-binding</keyword>
<evidence type="ECO:0000256" key="5">
    <source>
        <dbReference type="ARBA" id="ARBA00023004"/>
    </source>
</evidence>
<keyword evidence="8" id="KW-1185">Reference proteome</keyword>
<dbReference type="InterPro" id="IPR027450">
    <property type="entry name" value="AlkB-like"/>
</dbReference>
<sequence>MTRVTVAPGVVHWPGRLAPEEQAALVAELRAVARKAPFFQPRMPKTGKPFSVRMTNCGSLGWVSDISGYRYQPEHPETGEPWPLMPAPLLDLWAELAGYPHPPEACLVNFYAAGAKMGLHQDRDEQDFDAPVLSVSLGDAALFRIGGTTRGGKTTSLKLASGDVLIFGGEARLAYHGIDRILTGSSTLLPEGGRINLTLRRVTKPKP</sequence>
<evidence type="ECO:0000313" key="8">
    <source>
        <dbReference type="Proteomes" id="UP000199468"/>
    </source>
</evidence>
<reference evidence="7 8" key="1">
    <citation type="submission" date="2016-10" db="EMBL/GenBank/DDBJ databases">
        <authorList>
            <person name="Varghese N."/>
            <person name="Submissions S."/>
        </authorList>
    </citation>
    <scope>NUCLEOTIDE SEQUENCE [LARGE SCALE GENOMIC DNA]</scope>
    <source>
        <strain evidence="7 8">DSM 26672</strain>
    </source>
</reference>
<keyword evidence="3" id="KW-0223">Dioxygenase</keyword>
<evidence type="ECO:0000256" key="1">
    <source>
        <dbReference type="ARBA" id="ARBA00001954"/>
    </source>
</evidence>
<evidence type="ECO:0000313" key="7">
    <source>
        <dbReference type="EMBL" id="SDG69925.1"/>
    </source>
</evidence>
<evidence type="ECO:0000256" key="2">
    <source>
        <dbReference type="ARBA" id="ARBA00022723"/>
    </source>
</evidence>
<accession>A0ABY0P142</accession>